<evidence type="ECO:0000313" key="3">
    <source>
        <dbReference type="Proteomes" id="UP001500466"/>
    </source>
</evidence>
<gene>
    <name evidence="2" type="ORF">GCM10023205_22630</name>
</gene>
<feature type="chain" id="PRO_5045909708" evidence="1">
    <location>
        <begin position="25"/>
        <end position="307"/>
    </location>
</feature>
<keyword evidence="1" id="KW-0732">Signal</keyword>
<keyword evidence="3" id="KW-1185">Reference proteome</keyword>
<dbReference type="RefSeq" id="WP_345675252.1">
    <property type="nucleotide sequence ID" value="NZ_BAABHS010000007.1"/>
</dbReference>
<protein>
    <submittedName>
        <fullName evidence="2">Uncharacterized protein</fullName>
    </submittedName>
</protein>
<accession>A0ABP9H2A0</accession>
<name>A0ABP9H2A0_9ACTN</name>
<feature type="signal peptide" evidence="1">
    <location>
        <begin position="1"/>
        <end position="24"/>
    </location>
</feature>
<organism evidence="2 3">
    <name type="scientific">Yinghuangia aomiensis</name>
    <dbReference type="NCBI Taxonomy" id="676205"/>
    <lineage>
        <taxon>Bacteria</taxon>
        <taxon>Bacillati</taxon>
        <taxon>Actinomycetota</taxon>
        <taxon>Actinomycetes</taxon>
        <taxon>Kitasatosporales</taxon>
        <taxon>Streptomycetaceae</taxon>
        <taxon>Yinghuangia</taxon>
    </lineage>
</organism>
<evidence type="ECO:0000313" key="2">
    <source>
        <dbReference type="EMBL" id="GAA4959231.1"/>
    </source>
</evidence>
<sequence>MRTTFVICAVVGALFAALATTSLAPTEAAANADADMAKYLGYWNYDQPNELTLNNVSVLACPDGTGACDRTLPLPLRVPQVGWELFTPGPHGTVNGTSDQGCTWNFKVTRTGLELSSTTQQCFNPAVGSVGNLTKWNVQVKGNRETEQITAISHQPNGVDLIGTMKTGSRTKVVPGRDGGKFIHGFVGDYTRTPADMHSLVNVAVTDQGMAYPAQDALHITADRAAKGRINARTADGCNWSFSVRGNTAELDPATQTCHTATGDLTLVYWAMATDDGRHVNDFLHGTITRPGMPTSNVYLYSGMLAR</sequence>
<evidence type="ECO:0000256" key="1">
    <source>
        <dbReference type="SAM" id="SignalP"/>
    </source>
</evidence>
<dbReference type="EMBL" id="BAABHS010000007">
    <property type="protein sequence ID" value="GAA4959231.1"/>
    <property type="molecule type" value="Genomic_DNA"/>
</dbReference>
<dbReference type="Proteomes" id="UP001500466">
    <property type="component" value="Unassembled WGS sequence"/>
</dbReference>
<proteinExistence type="predicted"/>
<reference evidence="3" key="1">
    <citation type="journal article" date="2019" name="Int. J. Syst. Evol. Microbiol.">
        <title>The Global Catalogue of Microorganisms (GCM) 10K type strain sequencing project: providing services to taxonomists for standard genome sequencing and annotation.</title>
        <authorList>
            <consortium name="The Broad Institute Genomics Platform"/>
            <consortium name="The Broad Institute Genome Sequencing Center for Infectious Disease"/>
            <person name="Wu L."/>
            <person name="Ma J."/>
        </authorList>
    </citation>
    <scope>NUCLEOTIDE SEQUENCE [LARGE SCALE GENOMIC DNA]</scope>
    <source>
        <strain evidence="3">JCM 17986</strain>
    </source>
</reference>
<comment type="caution">
    <text evidence="2">The sequence shown here is derived from an EMBL/GenBank/DDBJ whole genome shotgun (WGS) entry which is preliminary data.</text>
</comment>